<protein>
    <submittedName>
        <fullName evidence="2">Uncharacterized protein</fullName>
    </submittedName>
</protein>
<evidence type="ECO:0000313" key="3">
    <source>
        <dbReference type="Proteomes" id="UP001152795"/>
    </source>
</evidence>
<proteinExistence type="predicted"/>
<evidence type="ECO:0000313" key="2">
    <source>
        <dbReference type="EMBL" id="CAB4035646.1"/>
    </source>
</evidence>
<comment type="caution">
    <text evidence="2">The sequence shown here is derived from an EMBL/GenBank/DDBJ whole genome shotgun (WGS) entry which is preliminary data.</text>
</comment>
<feature type="compositionally biased region" description="Polar residues" evidence="1">
    <location>
        <begin position="1"/>
        <end position="21"/>
    </location>
</feature>
<feature type="non-terminal residue" evidence="2">
    <location>
        <position position="1"/>
    </location>
</feature>
<feature type="region of interest" description="Disordered" evidence="1">
    <location>
        <begin position="1"/>
        <end position="103"/>
    </location>
</feature>
<name>A0A6S7JSC2_PARCT</name>
<accession>A0A6S7JSC2</accession>
<feature type="non-terminal residue" evidence="2">
    <location>
        <position position="199"/>
    </location>
</feature>
<dbReference type="EMBL" id="CACRXK020021242">
    <property type="protein sequence ID" value="CAB4035646.1"/>
    <property type="molecule type" value="Genomic_DNA"/>
</dbReference>
<keyword evidence="3" id="KW-1185">Reference proteome</keyword>
<organism evidence="2 3">
    <name type="scientific">Paramuricea clavata</name>
    <name type="common">Red gorgonian</name>
    <name type="synonym">Violescent sea-whip</name>
    <dbReference type="NCBI Taxonomy" id="317549"/>
    <lineage>
        <taxon>Eukaryota</taxon>
        <taxon>Metazoa</taxon>
        <taxon>Cnidaria</taxon>
        <taxon>Anthozoa</taxon>
        <taxon>Octocorallia</taxon>
        <taxon>Malacalcyonacea</taxon>
        <taxon>Plexauridae</taxon>
        <taxon>Paramuricea</taxon>
    </lineage>
</organism>
<feature type="compositionally biased region" description="Polar residues" evidence="1">
    <location>
        <begin position="35"/>
        <end position="91"/>
    </location>
</feature>
<dbReference type="AlphaFoldDB" id="A0A6S7JSC2"/>
<dbReference type="OrthoDB" id="5860362at2759"/>
<sequence>PTDAAVSTQAPTDAAESTQAPTDAAESTLAPTDAAVSTQAPTDVDESTQAPTDAAESTQAPTDTAESTQAPTDTTESTQPPTDAAESTQAPTEVAVSTPGVTDVMSTSGPTELYYINLKVVNNYGYDVDVRTNTDIIQDYIVPNGEDRHIQEITETAGYFVIRIYDRRDGILILHNGESYVKITPKTSPQYEYNIVLGP</sequence>
<evidence type="ECO:0000256" key="1">
    <source>
        <dbReference type="SAM" id="MobiDB-lite"/>
    </source>
</evidence>
<gene>
    <name evidence="2" type="ORF">PACLA_8A089890</name>
</gene>
<reference evidence="2" key="1">
    <citation type="submission" date="2020-04" db="EMBL/GenBank/DDBJ databases">
        <authorList>
            <person name="Alioto T."/>
            <person name="Alioto T."/>
            <person name="Gomez Garrido J."/>
        </authorList>
    </citation>
    <scope>NUCLEOTIDE SEQUENCE</scope>
    <source>
        <strain evidence="2">A484AB</strain>
    </source>
</reference>
<dbReference type="Proteomes" id="UP001152795">
    <property type="component" value="Unassembled WGS sequence"/>
</dbReference>